<keyword evidence="2" id="KW-1185">Reference proteome</keyword>
<dbReference type="KEGG" id="mph:MLP_30070"/>
<dbReference type="HOGENOM" id="CLU_1608944_0_0_11"/>
<sequence length="165" mass="18364">MIVLLSTSIGLRRSTAIPSASTTSSFRMLSSMDQPRTRRDQASMTAAQYTLPSTVGCSVMSVSHNRFGPSTVNRRLTRSLAGMACGSRIVVHDRRRRYRPWMPAWRISRATRFWFTCRSCPKTSSACTRGAPYVFMSSSAWISSISFNSSVFSCSRADAGRPRQS</sequence>
<organism evidence="1 2">
    <name type="scientific">Microlunatus phosphovorus (strain ATCC 700054 / DSM 10555 / JCM 9379 / NBRC 101784 / NCIMB 13414 / VKM Ac-1990 / NM-1)</name>
    <dbReference type="NCBI Taxonomy" id="1032480"/>
    <lineage>
        <taxon>Bacteria</taxon>
        <taxon>Bacillati</taxon>
        <taxon>Actinomycetota</taxon>
        <taxon>Actinomycetes</taxon>
        <taxon>Propionibacteriales</taxon>
        <taxon>Propionibacteriaceae</taxon>
        <taxon>Microlunatus</taxon>
    </lineage>
</organism>
<evidence type="ECO:0000313" key="2">
    <source>
        <dbReference type="Proteomes" id="UP000007947"/>
    </source>
</evidence>
<gene>
    <name evidence="1" type="ordered locus">MLP_30070</name>
</gene>
<dbReference type="Proteomes" id="UP000007947">
    <property type="component" value="Chromosome"/>
</dbReference>
<proteinExistence type="predicted"/>
<protein>
    <submittedName>
        <fullName evidence="1">Uncharacterized protein</fullName>
    </submittedName>
</protein>
<accession>F5XKE9</accession>
<dbReference type="EMBL" id="AP012204">
    <property type="protein sequence ID" value="BAK36021.1"/>
    <property type="molecule type" value="Genomic_DNA"/>
</dbReference>
<name>F5XKE9_MICPN</name>
<evidence type="ECO:0000313" key="1">
    <source>
        <dbReference type="EMBL" id="BAK36021.1"/>
    </source>
</evidence>
<dbReference type="AlphaFoldDB" id="F5XKE9"/>
<reference evidence="1 2" key="1">
    <citation type="submission" date="2011-05" db="EMBL/GenBank/DDBJ databases">
        <title>Whole genome sequence of Microlunatus phosphovorus NM-1.</title>
        <authorList>
            <person name="Hosoyama A."/>
            <person name="Sasaki K."/>
            <person name="Harada T."/>
            <person name="Igarashi R."/>
            <person name="Kawakoshi A."/>
            <person name="Sasagawa M."/>
            <person name="Fukada J."/>
            <person name="Nakamura S."/>
            <person name="Katano Y."/>
            <person name="Hanada S."/>
            <person name="Kamagata Y."/>
            <person name="Nakamura N."/>
            <person name="Yamazaki S."/>
            <person name="Fujita N."/>
        </authorList>
    </citation>
    <scope>NUCLEOTIDE SEQUENCE [LARGE SCALE GENOMIC DNA]</scope>
    <source>
        <strain evidence="2">ATCC 700054 / DSM 10555 / JCM 9379 / NBRC 101784 / NCIMB 13414 / VKM Ac-1990 / NM-1</strain>
    </source>
</reference>